<sequence length="130" mass="14769">MICAGKNNTVIQEDSSVVFRFHQSLRSLLRACHVIALKDNQWTIAKHSASQNLLTQRSLSNEEYLNPILVFHRAFAEYAVKDFDYYLAAIVSLSTNTNSYSDGARIVAVYIHLVKMLDAAYLIQQKDNKT</sequence>
<protein>
    <submittedName>
        <fullName evidence="1">Uncharacterized protein</fullName>
    </submittedName>
</protein>
<evidence type="ECO:0000313" key="2">
    <source>
        <dbReference type="Proteomes" id="UP000199450"/>
    </source>
</evidence>
<reference evidence="2" key="1">
    <citation type="submission" date="2016-10" db="EMBL/GenBank/DDBJ databases">
        <authorList>
            <person name="Varghese N."/>
            <person name="Submissions S."/>
        </authorList>
    </citation>
    <scope>NUCLEOTIDE SEQUENCE [LARGE SCALE GENOMIC DNA]</scope>
    <source>
        <strain evidence="2">DSM 17453</strain>
    </source>
</reference>
<organism evidence="1 2">
    <name type="scientific">Chryseobacterium taichungense</name>
    <dbReference type="NCBI Taxonomy" id="295069"/>
    <lineage>
        <taxon>Bacteria</taxon>
        <taxon>Pseudomonadati</taxon>
        <taxon>Bacteroidota</taxon>
        <taxon>Flavobacteriia</taxon>
        <taxon>Flavobacteriales</taxon>
        <taxon>Weeksellaceae</taxon>
        <taxon>Chryseobacterium group</taxon>
        <taxon>Chryseobacterium</taxon>
    </lineage>
</organism>
<gene>
    <name evidence="1" type="ORF">SAMN05421856_1109</name>
</gene>
<name>A0A1H8CM38_9FLAO</name>
<dbReference type="STRING" id="295069.SAMN05421856_1109"/>
<keyword evidence="2" id="KW-1185">Reference proteome</keyword>
<dbReference type="EMBL" id="FOBV01000010">
    <property type="protein sequence ID" value="SEM96203.1"/>
    <property type="molecule type" value="Genomic_DNA"/>
</dbReference>
<proteinExistence type="predicted"/>
<dbReference type="Proteomes" id="UP000199450">
    <property type="component" value="Unassembled WGS sequence"/>
</dbReference>
<dbReference type="AlphaFoldDB" id="A0A1H8CM38"/>
<evidence type="ECO:0000313" key="1">
    <source>
        <dbReference type="EMBL" id="SEM96203.1"/>
    </source>
</evidence>
<accession>A0A1H8CM38</accession>